<dbReference type="Proteomes" id="UP000199109">
    <property type="component" value="Unassembled WGS sequence"/>
</dbReference>
<proteinExistence type="predicted"/>
<keyword evidence="2" id="KW-1185">Reference proteome</keyword>
<accession>A0A1G7JE61</accession>
<dbReference type="AlphaFoldDB" id="A0A1G7JE61"/>
<organism evidence="1 2">
    <name type="scientific">Pricia antarctica</name>
    <dbReference type="NCBI Taxonomy" id="641691"/>
    <lineage>
        <taxon>Bacteria</taxon>
        <taxon>Pseudomonadati</taxon>
        <taxon>Bacteroidota</taxon>
        <taxon>Flavobacteriia</taxon>
        <taxon>Flavobacteriales</taxon>
        <taxon>Flavobacteriaceae</taxon>
        <taxon>Pricia</taxon>
    </lineage>
</organism>
<reference evidence="1 2" key="1">
    <citation type="submission" date="2016-10" db="EMBL/GenBank/DDBJ databases">
        <authorList>
            <person name="de Groot N.N."/>
        </authorList>
    </citation>
    <scope>NUCLEOTIDE SEQUENCE [LARGE SCALE GENOMIC DNA]</scope>
    <source>
        <strain evidence="1 2">DSM 23421</strain>
    </source>
</reference>
<gene>
    <name evidence="1" type="ORF">SAMN05421636_1231</name>
</gene>
<dbReference type="EMBL" id="FNAO01000023">
    <property type="protein sequence ID" value="SDF22769.1"/>
    <property type="molecule type" value="Genomic_DNA"/>
</dbReference>
<evidence type="ECO:0000313" key="2">
    <source>
        <dbReference type="Proteomes" id="UP000199109"/>
    </source>
</evidence>
<evidence type="ECO:0000313" key="1">
    <source>
        <dbReference type="EMBL" id="SDF22769.1"/>
    </source>
</evidence>
<sequence length="61" mass="7394">MTEMPTKSTWKNYISLKFGFSPIYFINRSVFNPKTFYTFKQAEILNTENDHPSKSYYTRFH</sequence>
<protein>
    <submittedName>
        <fullName evidence="1">Uncharacterized protein</fullName>
    </submittedName>
</protein>
<name>A0A1G7JE61_9FLAO</name>